<evidence type="ECO:0000259" key="12">
    <source>
        <dbReference type="PROSITE" id="PS51194"/>
    </source>
</evidence>
<comment type="similarity">
    <text evidence="1">Belongs to the helicase family. RecQ subfamily.</text>
</comment>
<keyword evidence="7" id="KW-0238">DNA-binding</keyword>
<dbReference type="InterPro" id="IPR032284">
    <property type="entry name" value="RecQ_Zn-bd"/>
</dbReference>
<dbReference type="InterPro" id="IPR018982">
    <property type="entry name" value="RQC_domain"/>
</dbReference>
<evidence type="ECO:0000256" key="6">
    <source>
        <dbReference type="ARBA" id="ARBA00022840"/>
    </source>
</evidence>
<dbReference type="InterPro" id="IPR027417">
    <property type="entry name" value="P-loop_NTPase"/>
</dbReference>
<evidence type="ECO:0000256" key="2">
    <source>
        <dbReference type="ARBA" id="ARBA00022723"/>
    </source>
</evidence>
<keyword evidence="6" id="KW-0067">ATP-binding</keyword>
<dbReference type="SUPFAM" id="SSF52540">
    <property type="entry name" value="P-loop containing nucleoside triphosphate hydrolases"/>
    <property type="match status" value="2"/>
</dbReference>
<evidence type="ECO:0000256" key="1">
    <source>
        <dbReference type="ARBA" id="ARBA00005446"/>
    </source>
</evidence>
<dbReference type="CDD" id="cd18794">
    <property type="entry name" value="SF2_C_RecQ"/>
    <property type="match status" value="1"/>
</dbReference>
<dbReference type="SMART" id="SM00956">
    <property type="entry name" value="RQC"/>
    <property type="match status" value="1"/>
</dbReference>
<dbReference type="NCBIfam" id="TIGR01389">
    <property type="entry name" value="recQ"/>
    <property type="match status" value="1"/>
</dbReference>
<feature type="non-terminal residue" evidence="13">
    <location>
        <position position="474"/>
    </location>
</feature>
<keyword evidence="8" id="KW-0413">Isomerase</keyword>
<dbReference type="NCBIfam" id="TIGR00614">
    <property type="entry name" value="recQ_fam"/>
    <property type="match status" value="1"/>
</dbReference>
<dbReference type="GO" id="GO:0016787">
    <property type="term" value="F:hydrolase activity"/>
    <property type="evidence" value="ECO:0007669"/>
    <property type="project" value="UniProtKB-KW"/>
</dbReference>
<dbReference type="GO" id="GO:0003677">
    <property type="term" value="F:DNA binding"/>
    <property type="evidence" value="ECO:0007669"/>
    <property type="project" value="UniProtKB-KW"/>
</dbReference>
<dbReference type="SMART" id="SM00487">
    <property type="entry name" value="DEXDc"/>
    <property type="match status" value="1"/>
</dbReference>
<dbReference type="Pfam" id="PF00270">
    <property type="entry name" value="DEAD"/>
    <property type="match status" value="1"/>
</dbReference>
<dbReference type="GO" id="GO:0006260">
    <property type="term" value="P:DNA replication"/>
    <property type="evidence" value="ECO:0007669"/>
    <property type="project" value="InterPro"/>
</dbReference>
<evidence type="ECO:0000313" key="13">
    <source>
        <dbReference type="EMBL" id="VAW40080.1"/>
    </source>
</evidence>
<dbReference type="CDD" id="cd17920">
    <property type="entry name" value="DEXHc_RecQ"/>
    <property type="match status" value="1"/>
</dbReference>
<sequence length="474" mass="53934">MIRAKKILKDIFGYSKFRHHQAAVIKTVLQQKSDALVLMPTGGGKSICYQIPSLILDGTGIVVSPLIALMQDQVEALQQLGIKAAFINSSQTVKQNEVIKQRLHNNELDILYLSPERLLKEDTLELLKSIKIALFAIDEAHCVSEWGHDFRRVYQELKILTKQFPNTPKLALTATADEKIKNEIIKQLQLKDAKVYVNSFDRPNIKYEITERDNGHQQLNQFIKKNHPNDAGIVYCLSRKKVEATADFLNKHGRTALPYHAGMGSAKRMEYQKRFLVEDNIIIVATIAFGMGIDKPNVRFVAHFSLPKNIESYYQETGRAGRDGQPANAWMAYGYKDVVLLRQFITSSHAGDAHKRVLNNKLDSLIDLCEQSSCRRQTVLGYFGEELDKACGNCDNCLNPPEKIDVSVPAQQALSVVHRTEQRFGMMYLIDVLTGKDDERIRKNAHDKLKVFGIGKKETKTRWRTIFRQLITHQ</sequence>
<dbReference type="Pfam" id="PF16124">
    <property type="entry name" value="RecQ_Zn_bind"/>
    <property type="match status" value="1"/>
</dbReference>
<dbReference type="GO" id="GO:0043590">
    <property type="term" value="C:bacterial nucleoid"/>
    <property type="evidence" value="ECO:0007669"/>
    <property type="project" value="TreeGrafter"/>
</dbReference>
<evidence type="ECO:0000256" key="5">
    <source>
        <dbReference type="ARBA" id="ARBA00022806"/>
    </source>
</evidence>
<evidence type="ECO:0000256" key="4">
    <source>
        <dbReference type="ARBA" id="ARBA00022801"/>
    </source>
</evidence>
<feature type="domain" description="Helicase C-terminal" evidence="12">
    <location>
        <begin position="218"/>
        <end position="366"/>
    </location>
</feature>
<feature type="domain" description="Helicase ATP-binding" evidence="11">
    <location>
        <begin position="26"/>
        <end position="194"/>
    </location>
</feature>
<dbReference type="Pfam" id="PF00271">
    <property type="entry name" value="Helicase_C"/>
    <property type="match status" value="1"/>
</dbReference>
<keyword evidence="2" id="KW-0479">Metal-binding</keyword>
<dbReference type="FunFam" id="3.40.50.300:FF:000296">
    <property type="entry name" value="ATP-dependent DNA helicase RecQ"/>
    <property type="match status" value="1"/>
</dbReference>
<comment type="catalytic activity">
    <reaction evidence="9">
        <text>Couples ATP hydrolysis with the unwinding of duplex DNA by translocating in the 3'-5' direction.</text>
        <dbReference type="EC" id="5.6.2.4"/>
    </reaction>
</comment>
<dbReference type="InterPro" id="IPR036388">
    <property type="entry name" value="WH-like_DNA-bd_sf"/>
</dbReference>
<dbReference type="GO" id="GO:0046872">
    <property type="term" value="F:metal ion binding"/>
    <property type="evidence" value="ECO:0007669"/>
    <property type="project" value="UniProtKB-KW"/>
</dbReference>
<organism evidence="13">
    <name type="scientific">hydrothermal vent metagenome</name>
    <dbReference type="NCBI Taxonomy" id="652676"/>
    <lineage>
        <taxon>unclassified sequences</taxon>
        <taxon>metagenomes</taxon>
        <taxon>ecological metagenomes</taxon>
    </lineage>
</organism>
<dbReference type="GO" id="GO:0006310">
    <property type="term" value="P:DNA recombination"/>
    <property type="evidence" value="ECO:0007669"/>
    <property type="project" value="InterPro"/>
</dbReference>
<evidence type="ECO:0000259" key="11">
    <source>
        <dbReference type="PROSITE" id="PS51192"/>
    </source>
</evidence>
<dbReference type="GO" id="GO:0030894">
    <property type="term" value="C:replisome"/>
    <property type="evidence" value="ECO:0007669"/>
    <property type="project" value="TreeGrafter"/>
</dbReference>
<dbReference type="GO" id="GO:0005524">
    <property type="term" value="F:ATP binding"/>
    <property type="evidence" value="ECO:0007669"/>
    <property type="project" value="UniProtKB-KW"/>
</dbReference>
<dbReference type="EMBL" id="UOEW01000256">
    <property type="protein sequence ID" value="VAW40080.1"/>
    <property type="molecule type" value="Genomic_DNA"/>
</dbReference>
<dbReference type="EC" id="5.6.2.4" evidence="10"/>
<dbReference type="FunFam" id="3.40.50.300:FF:000156">
    <property type="entry name" value="ATP-dependent DNA helicase recQ"/>
    <property type="match status" value="1"/>
</dbReference>
<keyword evidence="3" id="KW-0547">Nucleotide-binding</keyword>
<dbReference type="AlphaFoldDB" id="A0A3B0VHD3"/>
<proteinExistence type="inferred from homology"/>
<dbReference type="InterPro" id="IPR001650">
    <property type="entry name" value="Helicase_C-like"/>
</dbReference>
<dbReference type="PROSITE" id="PS51192">
    <property type="entry name" value="HELICASE_ATP_BIND_1"/>
    <property type="match status" value="1"/>
</dbReference>
<evidence type="ECO:0000256" key="7">
    <source>
        <dbReference type="ARBA" id="ARBA00023125"/>
    </source>
</evidence>
<keyword evidence="5 13" id="KW-0347">Helicase</keyword>
<dbReference type="Gene3D" id="3.40.50.300">
    <property type="entry name" value="P-loop containing nucleotide triphosphate hydrolases"/>
    <property type="match status" value="2"/>
</dbReference>
<dbReference type="GO" id="GO:0009378">
    <property type="term" value="F:four-way junction helicase activity"/>
    <property type="evidence" value="ECO:0007669"/>
    <property type="project" value="TreeGrafter"/>
</dbReference>
<evidence type="ECO:0000256" key="8">
    <source>
        <dbReference type="ARBA" id="ARBA00023235"/>
    </source>
</evidence>
<dbReference type="GO" id="GO:0006281">
    <property type="term" value="P:DNA repair"/>
    <property type="evidence" value="ECO:0007669"/>
    <property type="project" value="InterPro"/>
</dbReference>
<reference evidence="13" key="1">
    <citation type="submission" date="2018-06" db="EMBL/GenBank/DDBJ databases">
        <authorList>
            <person name="Zhirakovskaya E."/>
        </authorList>
    </citation>
    <scope>NUCLEOTIDE SEQUENCE</scope>
</reference>
<dbReference type="GO" id="GO:0009432">
    <property type="term" value="P:SOS response"/>
    <property type="evidence" value="ECO:0007669"/>
    <property type="project" value="InterPro"/>
</dbReference>
<dbReference type="InterPro" id="IPR006293">
    <property type="entry name" value="DNA_helicase_ATP-dep_RecQ_bac"/>
</dbReference>
<gene>
    <name evidence="13" type="ORF">MNBD_GAMMA01-666</name>
</gene>
<dbReference type="Pfam" id="PF09382">
    <property type="entry name" value="RQC"/>
    <property type="match status" value="1"/>
</dbReference>
<accession>A0A3B0VHD3</accession>
<evidence type="ECO:0000256" key="10">
    <source>
        <dbReference type="ARBA" id="ARBA00034808"/>
    </source>
</evidence>
<evidence type="ECO:0000256" key="3">
    <source>
        <dbReference type="ARBA" id="ARBA00022741"/>
    </source>
</evidence>
<protein>
    <recommendedName>
        <fullName evidence="10">DNA 3'-5' helicase</fullName>
        <ecNumber evidence="10">5.6.2.4</ecNumber>
    </recommendedName>
</protein>
<evidence type="ECO:0000256" key="9">
    <source>
        <dbReference type="ARBA" id="ARBA00034617"/>
    </source>
</evidence>
<dbReference type="InterPro" id="IPR014001">
    <property type="entry name" value="Helicase_ATP-bd"/>
</dbReference>
<dbReference type="SMART" id="SM00490">
    <property type="entry name" value="HELICc"/>
    <property type="match status" value="1"/>
</dbReference>
<dbReference type="GO" id="GO:0043138">
    <property type="term" value="F:3'-5' DNA helicase activity"/>
    <property type="evidence" value="ECO:0007669"/>
    <property type="project" value="UniProtKB-EC"/>
</dbReference>
<dbReference type="PROSITE" id="PS51194">
    <property type="entry name" value="HELICASE_CTER"/>
    <property type="match status" value="1"/>
</dbReference>
<name>A0A3B0VHD3_9ZZZZ</name>
<dbReference type="GO" id="GO:0005737">
    <property type="term" value="C:cytoplasm"/>
    <property type="evidence" value="ECO:0007669"/>
    <property type="project" value="TreeGrafter"/>
</dbReference>
<dbReference type="InterPro" id="IPR011545">
    <property type="entry name" value="DEAD/DEAH_box_helicase_dom"/>
</dbReference>
<keyword evidence="4" id="KW-0378">Hydrolase</keyword>
<dbReference type="InterPro" id="IPR004589">
    <property type="entry name" value="DNA_helicase_ATP-dep_RecQ"/>
</dbReference>
<dbReference type="PANTHER" id="PTHR13710:SF105">
    <property type="entry name" value="ATP-DEPENDENT DNA HELICASE Q1"/>
    <property type="match status" value="1"/>
</dbReference>
<dbReference type="Gene3D" id="1.10.10.10">
    <property type="entry name" value="Winged helix-like DNA-binding domain superfamily/Winged helix DNA-binding domain"/>
    <property type="match status" value="1"/>
</dbReference>
<dbReference type="PANTHER" id="PTHR13710">
    <property type="entry name" value="DNA HELICASE RECQ FAMILY MEMBER"/>
    <property type="match status" value="1"/>
</dbReference>